<comment type="caution">
    <text evidence="1">The sequence shown here is derived from an EMBL/GenBank/DDBJ whole genome shotgun (WGS) entry which is preliminary data.</text>
</comment>
<proteinExistence type="predicted"/>
<dbReference type="EMBL" id="VSSQ01026810">
    <property type="protein sequence ID" value="MPM75714.1"/>
    <property type="molecule type" value="Genomic_DNA"/>
</dbReference>
<dbReference type="AlphaFoldDB" id="A0A645CFK8"/>
<reference evidence="1" key="1">
    <citation type="submission" date="2019-08" db="EMBL/GenBank/DDBJ databases">
        <authorList>
            <person name="Kucharzyk K."/>
            <person name="Murdoch R.W."/>
            <person name="Higgins S."/>
            <person name="Loffler F."/>
        </authorList>
    </citation>
    <scope>NUCLEOTIDE SEQUENCE</scope>
</reference>
<accession>A0A645CFK8</accession>
<protein>
    <submittedName>
        <fullName evidence="1">Uncharacterized protein</fullName>
    </submittedName>
</protein>
<gene>
    <name evidence="1" type="ORF">SDC9_122708</name>
</gene>
<evidence type="ECO:0000313" key="1">
    <source>
        <dbReference type="EMBL" id="MPM75714.1"/>
    </source>
</evidence>
<organism evidence="1">
    <name type="scientific">bioreactor metagenome</name>
    <dbReference type="NCBI Taxonomy" id="1076179"/>
    <lineage>
        <taxon>unclassified sequences</taxon>
        <taxon>metagenomes</taxon>
        <taxon>ecological metagenomes</taxon>
    </lineage>
</organism>
<sequence length="140" mass="16121">MGYQESLVCIRPQRMFDAMVRKCEQAFRDGYYQSLGAEPESVITLKQPLGGMPPGTRLLWVCGDRDFHNETGILNGRLKTVGLYRLNVIPAERLFSCDSDAKLHGIKLDADSKSSENTYLRRDSFQNYTQRMHSREEIER</sequence>
<name>A0A645CFK8_9ZZZZ</name>